<organism evidence="1 2">
    <name type="scientific">Aphis craccivora</name>
    <name type="common">Cowpea aphid</name>
    <dbReference type="NCBI Taxonomy" id="307492"/>
    <lineage>
        <taxon>Eukaryota</taxon>
        <taxon>Metazoa</taxon>
        <taxon>Ecdysozoa</taxon>
        <taxon>Arthropoda</taxon>
        <taxon>Hexapoda</taxon>
        <taxon>Insecta</taxon>
        <taxon>Pterygota</taxon>
        <taxon>Neoptera</taxon>
        <taxon>Paraneoptera</taxon>
        <taxon>Hemiptera</taxon>
        <taxon>Sternorrhyncha</taxon>
        <taxon>Aphidomorpha</taxon>
        <taxon>Aphidoidea</taxon>
        <taxon>Aphididae</taxon>
        <taxon>Aphidini</taxon>
        <taxon>Aphis</taxon>
        <taxon>Aphis</taxon>
    </lineage>
</organism>
<reference evidence="1 2" key="1">
    <citation type="submission" date="2019-08" db="EMBL/GenBank/DDBJ databases">
        <title>Whole genome of Aphis craccivora.</title>
        <authorList>
            <person name="Voronova N.V."/>
            <person name="Shulinski R.S."/>
            <person name="Bandarenka Y.V."/>
            <person name="Zhorov D.G."/>
            <person name="Warner D."/>
        </authorList>
    </citation>
    <scope>NUCLEOTIDE SEQUENCE [LARGE SCALE GENOMIC DNA]</scope>
    <source>
        <strain evidence="1">180601</strain>
        <tissue evidence="1">Whole Body</tissue>
    </source>
</reference>
<evidence type="ECO:0000313" key="1">
    <source>
        <dbReference type="EMBL" id="KAF0755516.1"/>
    </source>
</evidence>
<dbReference type="Proteomes" id="UP000478052">
    <property type="component" value="Unassembled WGS sequence"/>
</dbReference>
<comment type="caution">
    <text evidence="1">The sequence shown here is derived from an EMBL/GenBank/DDBJ whole genome shotgun (WGS) entry which is preliminary data.</text>
</comment>
<gene>
    <name evidence="1" type="ORF">FWK35_00013727</name>
</gene>
<keyword evidence="2" id="KW-1185">Reference proteome</keyword>
<dbReference type="OrthoDB" id="103349at2759"/>
<protein>
    <submittedName>
        <fullName evidence="1">Uncharacterized protein</fullName>
    </submittedName>
</protein>
<name>A0A6G0YGE9_APHCR</name>
<dbReference type="EMBL" id="VUJU01004118">
    <property type="protein sequence ID" value="KAF0755516.1"/>
    <property type="molecule type" value="Genomic_DNA"/>
</dbReference>
<proteinExistence type="predicted"/>
<dbReference type="AlphaFoldDB" id="A0A6G0YGE9"/>
<sequence length="77" mass="8067">MEATAIGVALCSCSSVAFTDRGDDLVKPTRVAGSSIKGHCISKEIGFFLGDKDPLGPSFVFGGTRNRSHVLSHIVTT</sequence>
<accession>A0A6G0YGE9</accession>
<evidence type="ECO:0000313" key="2">
    <source>
        <dbReference type="Proteomes" id="UP000478052"/>
    </source>
</evidence>